<dbReference type="InterPro" id="IPR016197">
    <property type="entry name" value="Chromo-like_dom_sf"/>
</dbReference>
<dbReference type="Proteomes" id="UP000559027">
    <property type="component" value="Unassembled WGS sequence"/>
</dbReference>
<dbReference type="OrthoDB" id="129353at2759"/>
<dbReference type="Pfam" id="PF00385">
    <property type="entry name" value="Chromo"/>
    <property type="match status" value="1"/>
</dbReference>
<dbReference type="Pfam" id="PF18115">
    <property type="entry name" value="Tudor_3"/>
    <property type="match status" value="1"/>
</dbReference>
<keyword evidence="3" id="KW-0539">Nucleus</keyword>
<evidence type="ECO:0000259" key="5">
    <source>
        <dbReference type="PROSITE" id="PS50013"/>
    </source>
</evidence>
<feature type="compositionally biased region" description="Basic and acidic residues" evidence="4">
    <location>
        <begin position="1335"/>
        <end position="1348"/>
    </location>
</feature>
<feature type="region of interest" description="Disordered" evidence="4">
    <location>
        <begin position="1"/>
        <end position="312"/>
    </location>
</feature>
<dbReference type="InterPro" id="IPR047249">
    <property type="entry name" value="BRCT_p53bp1-like_rpt1"/>
</dbReference>
<dbReference type="InterPro" id="IPR041297">
    <property type="entry name" value="Crb2_Tudor"/>
</dbReference>
<organism evidence="7 8">
    <name type="scientific">Leucocoprinus leucothites</name>
    <dbReference type="NCBI Taxonomy" id="201217"/>
    <lineage>
        <taxon>Eukaryota</taxon>
        <taxon>Fungi</taxon>
        <taxon>Dikarya</taxon>
        <taxon>Basidiomycota</taxon>
        <taxon>Agaricomycotina</taxon>
        <taxon>Agaricomycetes</taxon>
        <taxon>Agaricomycetidae</taxon>
        <taxon>Agaricales</taxon>
        <taxon>Agaricineae</taxon>
        <taxon>Agaricaceae</taxon>
        <taxon>Leucocoprinus</taxon>
    </lineage>
</organism>
<feature type="compositionally biased region" description="Polar residues" evidence="4">
    <location>
        <begin position="416"/>
        <end position="428"/>
    </location>
</feature>
<reference evidence="7 8" key="1">
    <citation type="journal article" date="2020" name="ISME J.">
        <title>Uncovering the hidden diversity of litter-decomposition mechanisms in mushroom-forming fungi.</title>
        <authorList>
            <person name="Floudas D."/>
            <person name="Bentzer J."/>
            <person name="Ahren D."/>
            <person name="Johansson T."/>
            <person name="Persson P."/>
            <person name="Tunlid A."/>
        </authorList>
    </citation>
    <scope>NUCLEOTIDE SEQUENCE [LARGE SCALE GENOMIC DNA]</scope>
    <source>
        <strain evidence="7 8">CBS 146.42</strain>
    </source>
</reference>
<feature type="compositionally biased region" description="Polar residues" evidence="4">
    <location>
        <begin position="17"/>
        <end position="40"/>
    </location>
</feature>
<feature type="compositionally biased region" description="Pro residues" evidence="4">
    <location>
        <begin position="438"/>
        <end position="453"/>
    </location>
</feature>
<feature type="compositionally biased region" description="Polar residues" evidence="4">
    <location>
        <begin position="646"/>
        <end position="659"/>
    </location>
</feature>
<feature type="domain" description="Chromo" evidence="5">
    <location>
        <begin position="1225"/>
        <end position="1283"/>
    </location>
</feature>
<feature type="compositionally biased region" description="Polar residues" evidence="4">
    <location>
        <begin position="218"/>
        <end position="235"/>
    </location>
</feature>
<dbReference type="PANTHER" id="PTHR15321:SF3">
    <property type="entry name" value="TP53-BINDING PROTEIN 1"/>
    <property type="match status" value="1"/>
</dbReference>
<evidence type="ECO:0000313" key="7">
    <source>
        <dbReference type="EMBL" id="KAF5357754.1"/>
    </source>
</evidence>
<dbReference type="Gene3D" id="2.40.50.40">
    <property type="match status" value="1"/>
</dbReference>
<feature type="compositionally biased region" description="Polar residues" evidence="4">
    <location>
        <begin position="163"/>
        <end position="173"/>
    </location>
</feature>
<feature type="domain" description="BRCT" evidence="6">
    <location>
        <begin position="951"/>
        <end position="1068"/>
    </location>
</feature>
<evidence type="ECO:0000313" key="8">
    <source>
        <dbReference type="Proteomes" id="UP000559027"/>
    </source>
</evidence>
<dbReference type="CDD" id="cd17724">
    <property type="entry name" value="BRCT_p53bp1_rpt2"/>
    <property type="match status" value="1"/>
</dbReference>
<dbReference type="PROSITE" id="PS50172">
    <property type="entry name" value="BRCT"/>
    <property type="match status" value="1"/>
</dbReference>
<proteinExistence type="predicted"/>
<keyword evidence="2" id="KW-0227">DNA damage</keyword>
<dbReference type="CDD" id="cd00024">
    <property type="entry name" value="CD_CSD"/>
    <property type="match status" value="1"/>
</dbReference>
<comment type="subcellular location">
    <subcellularLocation>
        <location evidence="1">Nucleus</location>
    </subcellularLocation>
</comment>
<dbReference type="InterPro" id="IPR047252">
    <property type="entry name" value="TP53BP1-like"/>
</dbReference>
<dbReference type="Gene3D" id="3.40.50.10190">
    <property type="entry name" value="BRCT domain"/>
    <property type="match status" value="1"/>
</dbReference>
<comment type="caution">
    <text evidence="7">The sequence shown here is derived from an EMBL/GenBank/DDBJ whole genome shotgun (WGS) entry which is preliminary data.</text>
</comment>
<evidence type="ECO:0000256" key="2">
    <source>
        <dbReference type="ARBA" id="ARBA00022763"/>
    </source>
</evidence>
<evidence type="ECO:0000259" key="6">
    <source>
        <dbReference type="PROSITE" id="PS50172"/>
    </source>
</evidence>
<sequence>MEAALEKSPEPSESRGRSTTTAQNGDTSIDSFPSSKNSGANPIRQYHFHGLAATQTDTQLDDDENDANSGLVPSEGSQKENLGAAAGKTGKDIKWGMPSPDSQSSSPHRLSIKDNVTMGERSMTPGRVAKPKPPTVTFQSPIKSPMPSKPIPQSTPAKGKLVPQSSRQWNGRSHSPALSEDSFAQGDTQLEDEHFLVTSKKFTTPLADLVRGDDEISSEVSRQTEISYISHSSRTVVRDKDDRPPVILVPSTPSQSGSSDNSKEETPLNRFTPIPQDEGSFERGQRPSRMVLDSDSNKSSQHSQGYDGQEEVAEVENLYSDMRSTRTAPQRSLPVHQDTFPETQLATQAATQVEHFVPATPSVVPQTNTSTYTHTGPRSLLSTMDPSKRSRYQHLVQPTPASPISPVPRQFPAGSSRMTASGAETQPSVIPEQRIPAHPRPILPPVHVPSPHKPSPKKPVHRQALPPPSVDAMDVVPDSEPMREQVLSPVLEKQPPKVTVAGSQSHNSSRVTKRLSNDSEVTEDSDAMPAPKKIAHREEEEEEEEGPGDDDKRMGEKVEERDKEPGRVEDDDDDDDDDDEPLSARLQKGKGKVLAAPLRGKPTGAARTYTSKSKAEKRPKKAPVSGEVRQPVRQQKGAKNAKPASADTSTESAVPSSVPHQDHPLVPSRKPSLKVVATAKEKESKVRGKSSRATSVARSTRSGRSATVEAEEDGDVNMEAVSDSERATEIAIDEEGDNEEEEYMEPEALQQNLKRKRGRPPKSKSMNQAIVTPRTRLNKRLKSAGSTMSRLGATRVIAQWKQSNLWYSGIIHEHLSGNTYTVKFDDGLEESVSTEHMRSNNLRAGDLVRFGKKNKDFKVVKVNHKSNVATIDFGDGKDDVEFKDIGIPTRIINSAWQDRLLDHRTVVPVIRNVDVKVKPTPSPSRSTASFLSLNTNAKGPRQSYKFLQKVGLIVTLGSNTNDRTEDGKSRSDILSAVRDSGGVVIDDLFKYLKMDISYSPNRWVIERDAVQWVGEPKELQRLFLLADNYNLKPKYLMALALGIPCLSIKWLYACLDAGKELDWRPYLLPQGRPTVLESVTPSQQIDLNWGERPEHLFDIMENPVASRLLEGQSVLCSGPDMTPRGKDVDKASFIVRIILAMGATRVEAVHDISYAAQPLSQYNLLILREKEQYTRDCLQTHTVDWNWIKDSLIMSLFSAKVFFTRRAKTYTFPGCFIPMSDEEEYEIESILEARVGKVKKRKQWWKGYSPNEDTWEPIEHMAGSEEALEHFLQRINTNGRDHRNLALFEDGEVFIPIGPPRRRKDKGKETVSKNEPQLLTTPNPDLPPPSRGRKRDLNDTGTQEDHSFKRPRPTPQTFGSKPNILLTDAGSPLKSTPTKYLASNPPSEPHPSPGWSYTAPPESSSMDVLLDFSEEPSTSRLTPVNVGTADMSIVTPPSTKPIKPTMPLHRARLANPLVKSLPHPDASVKARGAGELNQVSNPGVKIPSLAKRKKPGPGRSSDGLIIRPSTLLTAEKGKLKSVKGKRKAEERSRELNHEDDEKHQENISESGAKENVLIDPPKPGELLHLAGFELNLADLPGFEDDNAKTTPKNQDTKFHPNGNSLPPSVKESLFPTVTSGIESHPEWKRPTIFGLLGIGTDTSSTLPGNPFDESSVPFQINLDSSTCLPILFVDQTSTSTFPTEALFQSGPPGKFYRGPHATDLLATLRSKSSFARVLLSPQATELHATNFKHFVKRLCSDELFVEMIGRDLLAFCSSSNAFFTQRLNIVPSLLSGDAIVVAHVSIENQSAFADVATNADDTIWSQYILTAGPV</sequence>
<dbReference type="Gene3D" id="2.30.30.140">
    <property type="match status" value="1"/>
</dbReference>
<protein>
    <submittedName>
        <fullName evidence="7">Uncharacterized protein</fullName>
    </submittedName>
</protein>
<feature type="compositionally biased region" description="Basic and acidic residues" evidence="4">
    <location>
        <begin position="549"/>
        <end position="568"/>
    </location>
</feature>
<feature type="region of interest" description="Disordered" evidence="4">
    <location>
        <begin position="1296"/>
        <end position="1403"/>
    </location>
</feature>
<dbReference type="PANTHER" id="PTHR15321">
    <property type="entry name" value="TUMOR SUPPRESSOR P53-BINDING PROTEIN 1"/>
    <property type="match status" value="1"/>
</dbReference>
<dbReference type="CDD" id="cd04508">
    <property type="entry name" value="Tudor_SF"/>
    <property type="match status" value="1"/>
</dbReference>
<feature type="compositionally biased region" description="Low complexity" evidence="4">
    <location>
        <begin position="691"/>
        <end position="708"/>
    </location>
</feature>
<feature type="compositionally biased region" description="Polar residues" evidence="4">
    <location>
        <begin position="251"/>
        <end position="260"/>
    </location>
</feature>
<feature type="compositionally biased region" description="Acidic residues" evidence="4">
    <location>
        <begin position="569"/>
        <end position="581"/>
    </location>
</feature>
<dbReference type="EMBL" id="JAACJO010000005">
    <property type="protein sequence ID" value="KAF5357754.1"/>
    <property type="molecule type" value="Genomic_DNA"/>
</dbReference>
<dbReference type="SUPFAM" id="SSF52113">
    <property type="entry name" value="BRCT domain"/>
    <property type="match status" value="1"/>
</dbReference>
<keyword evidence="8" id="KW-1185">Reference proteome</keyword>
<dbReference type="InterPro" id="IPR002999">
    <property type="entry name" value="Tudor"/>
</dbReference>
<dbReference type="GO" id="GO:0005634">
    <property type="term" value="C:nucleus"/>
    <property type="evidence" value="ECO:0007669"/>
    <property type="project" value="UniProtKB-SubCell"/>
</dbReference>
<dbReference type="GO" id="GO:0006338">
    <property type="term" value="P:chromatin remodeling"/>
    <property type="evidence" value="ECO:0007669"/>
    <property type="project" value="UniProtKB-ARBA"/>
</dbReference>
<dbReference type="SMART" id="SM00298">
    <property type="entry name" value="CHROMO"/>
    <property type="match status" value="1"/>
</dbReference>
<feature type="compositionally biased region" description="Acidic residues" evidence="4">
    <location>
        <begin position="539"/>
        <end position="548"/>
    </location>
</feature>
<feature type="compositionally biased region" description="Basic and acidic residues" evidence="4">
    <location>
        <begin position="1"/>
        <end position="16"/>
    </location>
</feature>
<dbReference type="InterPro" id="IPR047250">
    <property type="entry name" value="BRCT_p53bp1-like_rpt2"/>
</dbReference>
<dbReference type="GO" id="GO:0045944">
    <property type="term" value="P:positive regulation of transcription by RNA polymerase II"/>
    <property type="evidence" value="ECO:0007669"/>
    <property type="project" value="TreeGrafter"/>
</dbReference>
<dbReference type="InterPro" id="IPR000953">
    <property type="entry name" value="Chromo/chromo_shadow_dom"/>
</dbReference>
<feature type="region of interest" description="Disordered" evidence="4">
    <location>
        <begin position="1582"/>
        <end position="1609"/>
    </location>
</feature>
<name>A0A8H5G3K8_9AGAR</name>
<dbReference type="InterPro" id="IPR001357">
    <property type="entry name" value="BRCT_dom"/>
</dbReference>
<dbReference type="InterPro" id="IPR023780">
    <property type="entry name" value="Chromo_domain"/>
</dbReference>
<dbReference type="SUPFAM" id="SSF63748">
    <property type="entry name" value="Tudor/PWWP/MBT"/>
    <property type="match status" value="1"/>
</dbReference>
<evidence type="ECO:0000256" key="1">
    <source>
        <dbReference type="ARBA" id="ARBA00004123"/>
    </source>
</evidence>
<gene>
    <name evidence="7" type="ORF">D9756_001495</name>
</gene>
<evidence type="ECO:0000256" key="4">
    <source>
        <dbReference type="SAM" id="MobiDB-lite"/>
    </source>
</evidence>
<feature type="region of interest" description="Disordered" evidence="4">
    <location>
        <begin position="358"/>
        <end position="714"/>
    </location>
</feature>
<dbReference type="SUPFAM" id="SSF54160">
    <property type="entry name" value="Chromo domain-like"/>
    <property type="match status" value="1"/>
</dbReference>
<accession>A0A8H5G3K8</accession>
<feature type="compositionally biased region" description="Polar residues" evidence="4">
    <location>
        <begin position="501"/>
        <end position="510"/>
    </location>
</feature>
<dbReference type="InterPro" id="IPR036420">
    <property type="entry name" value="BRCT_dom_sf"/>
</dbReference>
<dbReference type="SMART" id="SM00292">
    <property type="entry name" value="BRCT"/>
    <property type="match status" value="2"/>
</dbReference>
<dbReference type="GO" id="GO:0042393">
    <property type="term" value="F:histone binding"/>
    <property type="evidence" value="ECO:0007669"/>
    <property type="project" value="TreeGrafter"/>
</dbReference>
<evidence type="ECO:0000256" key="3">
    <source>
        <dbReference type="ARBA" id="ARBA00023242"/>
    </source>
</evidence>
<dbReference type="PROSITE" id="PS50013">
    <property type="entry name" value="CHROMO_2"/>
    <property type="match status" value="1"/>
</dbReference>
<dbReference type="GO" id="GO:0000077">
    <property type="term" value="P:DNA damage checkpoint signaling"/>
    <property type="evidence" value="ECO:0007669"/>
    <property type="project" value="TreeGrafter"/>
</dbReference>
<feature type="compositionally biased region" description="Basic and acidic residues" evidence="4">
    <location>
        <begin position="1527"/>
        <end position="1546"/>
    </location>
</feature>
<feature type="compositionally biased region" description="Polar residues" evidence="4">
    <location>
        <begin position="297"/>
        <end position="306"/>
    </location>
</feature>
<dbReference type="SMART" id="SM00333">
    <property type="entry name" value="TUDOR"/>
    <property type="match status" value="1"/>
</dbReference>
<dbReference type="CDD" id="cd17745">
    <property type="entry name" value="BRCT_p53bp1_rpt1"/>
    <property type="match status" value="1"/>
</dbReference>
<feature type="region of interest" description="Disordered" evidence="4">
    <location>
        <begin position="1460"/>
        <end position="1560"/>
    </location>
</feature>
<feature type="compositionally biased region" description="Polar residues" evidence="4">
    <location>
        <begin position="363"/>
        <end position="385"/>
    </location>
</feature>
<feature type="compositionally biased region" description="Low complexity" evidence="4">
    <location>
        <begin position="139"/>
        <end position="154"/>
    </location>
</feature>